<evidence type="ECO:0000256" key="9">
    <source>
        <dbReference type="ARBA" id="ARBA00040505"/>
    </source>
</evidence>
<evidence type="ECO:0000256" key="8">
    <source>
        <dbReference type="ARBA" id="ARBA00038873"/>
    </source>
</evidence>
<reference evidence="13" key="1">
    <citation type="submission" date="2013-09" db="EMBL/GenBank/DDBJ databases">
        <title>The Genome Sequence of Anopheles culicifacies species A.</title>
        <authorList>
            <consortium name="The Broad Institute Genomics Platform"/>
            <person name="Neafsey D.E."/>
            <person name="Besansky N."/>
            <person name="Howell P."/>
            <person name="Walton C."/>
            <person name="Young S.K."/>
            <person name="Zeng Q."/>
            <person name="Gargeya S."/>
            <person name="Fitzgerald M."/>
            <person name="Haas B."/>
            <person name="Abouelleil A."/>
            <person name="Allen A.W."/>
            <person name="Alvarado L."/>
            <person name="Arachchi H.M."/>
            <person name="Berlin A.M."/>
            <person name="Chapman S.B."/>
            <person name="Gainer-Dewar J."/>
            <person name="Goldberg J."/>
            <person name="Griggs A."/>
            <person name="Gujja S."/>
            <person name="Hansen M."/>
            <person name="Howarth C."/>
            <person name="Imamovic A."/>
            <person name="Ireland A."/>
            <person name="Larimer J."/>
            <person name="McCowan C."/>
            <person name="Murphy C."/>
            <person name="Pearson M."/>
            <person name="Poon T.W."/>
            <person name="Priest M."/>
            <person name="Roberts A."/>
            <person name="Saif S."/>
            <person name="Shea T."/>
            <person name="Sisk P."/>
            <person name="Sykes S."/>
            <person name="Wortman J."/>
            <person name="Nusbaum C."/>
            <person name="Birren B."/>
        </authorList>
    </citation>
    <scope>NUCLEOTIDE SEQUENCE [LARGE SCALE GENOMIC DNA]</scope>
    <source>
        <strain evidence="13">A-37</strain>
    </source>
</reference>
<dbReference type="InterPro" id="IPR011009">
    <property type="entry name" value="Kinase-like_dom_sf"/>
</dbReference>
<evidence type="ECO:0000256" key="5">
    <source>
        <dbReference type="ARBA" id="ARBA00022777"/>
    </source>
</evidence>
<evidence type="ECO:0000256" key="1">
    <source>
        <dbReference type="ARBA" id="ARBA00004496"/>
    </source>
</evidence>
<dbReference type="FunFam" id="3.30.200.20:FF:000549">
    <property type="entry name" value="hydroxylysine kinase"/>
    <property type="match status" value="1"/>
</dbReference>
<evidence type="ECO:0000256" key="10">
    <source>
        <dbReference type="SAM" id="MobiDB-lite"/>
    </source>
</evidence>
<keyword evidence="5" id="KW-0418">Kinase</keyword>
<evidence type="ECO:0000259" key="11">
    <source>
        <dbReference type="Pfam" id="PF01636"/>
    </source>
</evidence>
<dbReference type="EMBL" id="AXCM01000109">
    <property type="status" value="NOT_ANNOTATED_CDS"/>
    <property type="molecule type" value="Genomic_DNA"/>
</dbReference>
<keyword evidence="4" id="KW-0808">Transferase</keyword>
<name>A0A182MPJ6_9DIPT</name>
<evidence type="ECO:0000313" key="13">
    <source>
        <dbReference type="Proteomes" id="UP000075883"/>
    </source>
</evidence>
<dbReference type="PANTHER" id="PTHR21064:SF1">
    <property type="entry name" value="HYDROXYLYSINE KINASE"/>
    <property type="match status" value="1"/>
</dbReference>
<dbReference type="SUPFAM" id="SSF56112">
    <property type="entry name" value="Protein kinase-like (PK-like)"/>
    <property type="match status" value="1"/>
</dbReference>
<feature type="domain" description="Aminoglycoside phosphotransferase" evidence="11">
    <location>
        <begin position="107"/>
        <end position="308"/>
    </location>
</feature>
<dbReference type="Gene3D" id="3.30.200.20">
    <property type="entry name" value="Phosphorylase Kinase, domain 1"/>
    <property type="match status" value="1"/>
</dbReference>
<organism evidence="12 13">
    <name type="scientific">Anopheles culicifacies</name>
    <dbReference type="NCBI Taxonomy" id="139723"/>
    <lineage>
        <taxon>Eukaryota</taxon>
        <taxon>Metazoa</taxon>
        <taxon>Ecdysozoa</taxon>
        <taxon>Arthropoda</taxon>
        <taxon>Hexapoda</taxon>
        <taxon>Insecta</taxon>
        <taxon>Pterygota</taxon>
        <taxon>Neoptera</taxon>
        <taxon>Endopterygota</taxon>
        <taxon>Diptera</taxon>
        <taxon>Nematocera</taxon>
        <taxon>Culicoidea</taxon>
        <taxon>Culicidae</taxon>
        <taxon>Anophelinae</taxon>
        <taxon>Anopheles</taxon>
        <taxon>culicifacies species complex</taxon>
    </lineage>
</organism>
<reference evidence="12" key="2">
    <citation type="submission" date="2020-05" db="UniProtKB">
        <authorList>
            <consortium name="EnsemblMetazoa"/>
        </authorList>
    </citation>
    <scope>IDENTIFICATION</scope>
    <source>
        <strain evidence="12">A-37</strain>
    </source>
</reference>
<dbReference type="InterPro" id="IPR050249">
    <property type="entry name" value="Pseudomonas-type_ThrB"/>
</dbReference>
<dbReference type="InterPro" id="IPR002575">
    <property type="entry name" value="Aminoglycoside_PTrfase"/>
</dbReference>
<feature type="region of interest" description="Disordered" evidence="10">
    <location>
        <begin position="18"/>
        <end position="45"/>
    </location>
</feature>
<dbReference type="GO" id="GO:0005737">
    <property type="term" value="C:cytoplasm"/>
    <property type="evidence" value="ECO:0007669"/>
    <property type="project" value="UniProtKB-SubCell"/>
</dbReference>
<dbReference type="VEuPathDB" id="VectorBase:ACUA023225"/>
<dbReference type="STRING" id="139723.A0A182MPJ6"/>
<evidence type="ECO:0000256" key="6">
    <source>
        <dbReference type="ARBA" id="ARBA00036820"/>
    </source>
</evidence>
<dbReference type="PANTHER" id="PTHR21064">
    <property type="entry name" value="AMINOGLYCOSIDE PHOSPHOTRANSFERASE DOMAIN-CONTAINING PROTEIN-RELATED"/>
    <property type="match status" value="1"/>
</dbReference>
<dbReference type="EnsemblMetazoa" id="ACUA023225-RA">
    <property type="protein sequence ID" value="ACUA023225-PA"/>
    <property type="gene ID" value="ACUA023225"/>
</dbReference>
<comment type="catalytic activity">
    <reaction evidence="6">
        <text>(5R)-5-hydroxy-L-lysine + GTP = (5R)-5-phosphooxy-L-lysine + GDP + H(+)</text>
        <dbReference type="Rhea" id="RHEA:19049"/>
        <dbReference type="ChEBI" id="CHEBI:15378"/>
        <dbReference type="ChEBI" id="CHEBI:37565"/>
        <dbReference type="ChEBI" id="CHEBI:57882"/>
        <dbReference type="ChEBI" id="CHEBI:58189"/>
        <dbReference type="ChEBI" id="CHEBI:58357"/>
        <dbReference type="EC" id="2.7.1.81"/>
    </reaction>
</comment>
<evidence type="ECO:0000256" key="7">
    <source>
        <dbReference type="ARBA" id="ARBA00037368"/>
    </source>
</evidence>
<keyword evidence="3" id="KW-0963">Cytoplasm</keyword>
<dbReference type="EC" id="2.7.1.81" evidence="8"/>
<keyword evidence="13" id="KW-1185">Reference proteome</keyword>
<evidence type="ECO:0000256" key="2">
    <source>
        <dbReference type="ARBA" id="ARBA00006219"/>
    </source>
</evidence>
<protein>
    <recommendedName>
        <fullName evidence="9">Hydroxylysine kinase</fullName>
        <ecNumber evidence="8">2.7.1.81</ecNumber>
    </recommendedName>
</protein>
<evidence type="ECO:0000256" key="3">
    <source>
        <dbReference type="ARBA" id="ARBA00022490"/>
    </source>
</evidence>
<comment type="function">
    <text evidence="7">Catalyzes the GTP-dependent phosphorylation of 5-hydroxy-L-lysine.</text>
</comment>
<accession>A0A182MPJ6</accession>
<feature type="compositionally biased region" description="Polar residues" evidence="10">
    <location>
        <begin position="19"/>
        <end position="36"/>
    </location>
</feature>
<sequence>MEMKTIVKKRSLGEDAQCENVSDNCDTPTVEDTQNGAVPKAEGTLKPGSQIKPVVTEEEVRKLAERLYGIIVLEMCELDSYDDRNFMIQADSYVKNPILKSISPNGYVMKIANSLDSSDESFFHAQNEIMLHLNKRGIKCPVPAQNIYGKYHSVEKLGESKHVVRLLEYIPGKVFHGVPHPDSLFYQAGQFIARIDSALKSIDKEIVMRRQSIWMLDNFLQLKDFLYVLKDEHHKDIVEQVLDAFQRRVIPNLGEFEQGVIYGDFNEHNIIVNKKQSNSKEYEIVGIIDFGDVCYSRYVFELAIAMTYMLLEANDLNTGGLVMAGYSMIRLIPQHEKEILRVCIAARLCQSLVLGLYTATVDSSNQYILSSQTRGWNVLEALWSETDKDILERWNSIAEEYLTCSS</sequence>
<comment type="similarity">
    <text evidence="2">Belongs to the aminoglycoside phosphotransferase family.</text>
</comment>
<evidence type="ECO:0000313" key="12">
    <source>
        <dbReference type="EnsemblMetazoa" id="ACUA023225-PA"/>
    </source>
</evidence>
<dbReference type="GO" id="GO:0047992">
    <property type="term" value="F:hydroxylysine kinase activity"/>
    <property type="evidence" value="ECO:0007669"/>
    <property type="project" value="UniProtKB-EC"/>
</dbReference>
<dbReference type="Proteomes" id="UP000075883">
    <property type="component" value="Unassembled WGS sequence"/>
</dbReference>
<comment type="subcellular location">
    <subcellularLocation>
        <location evidence="1">Cytoplasm</location>
    </subcellularLocation>
</comment>
<evidence type="ECO:0000256" key="4">
    <source>
        <dbReference type="ARBA" id="ARBA00022679"/>
    </source>
</evidence>
<dbReference type="Gene3D" id="3.90.1200.10">
    <property type="match status" value="1"/>
</dbReference>
<proteinExistence type="inferred from homology"/>
<dbReference type="Pfam" id="PF01636">
    <property type="entry name" value="APH"/>
    <property type="match status" value="1"/>
</dbReference>
<dbReference type="FunFam" id="3.90.1200.10:FF:000007">
    <property type="entry name" value="hydroxylysine kinase isoform X1"/>
    <property type="match status" value="1"/>
</dbReference>
<dbReference type="AlphaFoldDB" id="A0A182MPJ6"/>